<evidence type="ECO:0000256" key="9">
    <source>
        <dbReference type="ARBA" id="ARBA00022645"/>
    </source>
</evidence>
<keyword evidence="14" id="KW-0378">Hydrolase</keyword>
<name>A0A078KL32_9FIRM</name>
<evidence type="ECO:0000256" key="18">
    <source>
        <dbReference type="ARBA" id="ARBA00022989"/>
    </source>
</evidence>
<dbReference type="InterPro" id="IPR023346">
    <property type="entry name" value="Lysozyme-like_dom_sf"/>
</dbReference>
<keyword evidence="22" id="KW-0961">Cell wall biogenesis/degradation</keyword>
<evidence type="ECO:0000256" key="7">
    <source>
        <dbReference type="ARBA" id="ARBA00018638"/>
    </source>
</evidence>
<dbReference type="Pfam" id="PF00905">
    <property type="entry name" value="Transpeptidase"/>
    <property type="match status" value="1"/>
</dbReference>
<dbReference type="InterPro" id="IPR050396">
    <property type="entry name" value="Glycosyltr_51/Transpeptidase"/>
</dbReference>
<dbReference type="Gene3D" id="3.40.710.10">
    <property type="entry name" value="DD-peptidase/beta-lactamase superfamily"/>
    <property type="match status" value="1"/>
</dbReference>
<sequence length="711" mass="79205">MGNASISPKGKKTPVAKKKKSKARRVAGKIGRALLTVFLIFVITCTLVGGAVAFYIINFVTPQNINLDSANLDSTTFIYATNSKNETVEVAQISGEQNRVWVSLKDMPENLKNAFVCTEDQRFYEHNGVDWKRTISSFGNLFFHFYETRQGGSTITQQLVNNLTAAGKNSSDYGRKIQEIVNALDLEKRYGKEQILEAYLNTINLNEGCYGVQTAARNYFNKDVKDLDLAECAALACLPKAPSTYDPRYHPEKNTERRVNVVLKNMYKQKKITKEQYEQAINEKLNIAPKKTVSTRGWFEDMVITDVQKDLQTKYGWTADYALNTIYTKGLKIYTTMNTDVQSAMDKIYQDTTNTKYWKQYQGAVQPESAMIIMDYNGNILGVEGGRGKKSGNLIYNRAVDARAARQPGSTIKPLGVYAPAIELNKINWSSLIPCSKITTPDGKLWPKNDDDSNYTGSMTVVRALAKSVNTVAVHIEKDYLSPEYTFDFLKNKLGFTSLVERKVVGNKVYSDKTLSIAIGALTQGVTVKELAGGYQIFGNNGLYYKPHSYTKVLDSKGNVLLENKIKPIQAIGADTAFIMNKLLQSNVTHPEGTGRAAKISGLVVGGKTGTTNDHKDRWFAGITPDYVGVVWFGYDQPKDLGYKGTNPALVVWRSVFQLLPKHKKDFPKNGDVIQERYDPATGYITSTGTEVGWYKVNGYLPTAPVDPELS</sequence>
<keyword evidence="8" id="KW-1003">Cell membrane</keyword>
<accession>A0A078KL32</accession>
<feature type="compositionally biased region" description="Basic residues" evidence="27">
    <location>
        <begin position="9"/>
        <end position="21"/>
    </location>
</feature>
<evidence type="ECO:0000256" key="6">
    <source>
        <dbReference type="ARBA" id="ARBA00012448"/>
    </source>
</evidence>
<feature type="region of interest" description="Disordered" evidence="27">
    <location>
        <begin position="1"/>
        <end position="21"/>
    </location>
</feature>
<evidence type="ECO:0000256" key="25">
    <source>
        <dbReference type="ARBA" id="ARBA00049902"/>
    </source>
</evidence>
<organism evidence="31 32">
    <name type="scientific">[Clostridium] cellulosi</name>
    <dbReference type="NCBI Taxonomy" id="29343"/>
    <lineage>
        <taxon>Bacteria</taxon>
        <taxon>Bacillati</taxon>
        <taxon>Bacillota</taxon>
        <taxon>Clostridia</taxon>
        <taxon>Eubacteriales</taxon>
        <taxon>Oscillospiraceae</taxon>
        <taxon>Oscillospiraceae incertae sedis</taxon>
    </lineage>
</organism>
<evidence type="ECO:0000256" key="2">
    <source>
        <dbReference type="ARBA" id="ARBA00004401"/>
    </source>
</evidence>
<dbReference type="GO" id="GO:0071555">
    <property type="term" value="P:cell wall organization"/>
    <property type="evidence" value="ECO:0007669"/>
    <property type="project" value="UniProtKB-KW"/>
</dbReference>
<keyword evidence="12 31" id="KW-0808">Transferase</keyword>
<feature type="transmembrane region" description="Helical" evidence="28">
    <location>
        <begin position="33"/>
        <end position="57"/>
    </location>
</feature>
<dbReference type="GO" id="GO:0008955">
    <property type="term" value="F:peptidoglycan glycosyltransferase activity"/>
    <property type="evidence" value="ECO:0007669"/>
    <property type="project" value="UniProtKB-EC"/>
</dbReference>
<evidence type="ECO:0000256" key="14">
    <source>
        <dbReference type="ARBA" id="ARBA00022801"/>
    </source>
</evidence>
<keyword evidence="18 28" id="KW-1133">Transmembrane helix</keyword>
<evidence type="ECO:0000256" key="22">
    <source>
        <dbReference type="ARBA" id="ARBA00023316"/>
    </source>
</evidence>
<comment type="pathway">
    <text evidence="26">Glycan biosynthesis.</text>
</comment>
<evidence type="ECO:0000256" key="15">
    <source>
        <dbReference type="ARBA" id="ARBA00022960"/>
    </source>
</evidence>
<evidence type="ECO:0000256" key="16">
    <source>
        <dbReference type="ARBA" id="ARBA00022968"/>
    </source>
</evidence>
<keyword evidence="9" id="KW-0121">Carboxypeptidase</keyword>
<dbReference type="HOGENOM" id="CLU_006354_2_2_9"/>
<dbReference type="GO" id="GO:0046677">
    <property type="term" value="P:response to antibiotic"/>
    <property type="evidence" value="ECO:0007669"/>
    <property type="project" value="UniProtKB-KW"/>
</dbReference>
<dbReference type="STRING" id="29343.CCDG5_0032"/>
<dbReference type="PATRIC" id="fig|29343.3.peg.37"/>
<dbReference type="InterPro" id="IPR001264">
    <property type="entry name" value="Glyco_trans_51"/>
</dbReference>
<dbReference type="AlphaFoldDB" id="A0A078KL32"/>
<keyword evidence="17" id="KW-0573">Peptidoglycan synthesis</keyword>
<keyword evidence="19 28" id="KW-0472">Membrane</keyword>
<comment type="function">
    <text evidence="1">Cell wall formation. Synthesis of cross-linked peptidoglycan from the lipid intermediates. The enzyme has a penicillin-insensitive transglycosylase N-terminal domain (formation of linear glycan strands) and a penicillin-sensitive transpeptidase C-terminal domain (cross-linking of the peptide subunits).</text>
</comment>
<comment type="pathway">
    <text evidence="3">Cell wall biogenesis; peptidoglycan biosynthesis.</text>
</comment>
<evidence type="ECO:0000256" key="12">
    <source>
        <dbReference type="ARBA" id="ARBA00022679"/>
    </source>
</evidence>
<comment type="similarity">
    <text evidence="4">In the C-terminal section; belongs to the transpeptidase family.</text>
</comment>
<evidence type="ECO:0000256" key="28">
    <source>
        <dbReference type="SAM" id="Phobius"/>
    </source>
</evidence>
<evidence type="ECO:0000256" key="23">
    <source>
        <dbReference type="ARBA" id="ARBA00034000"/>
    </source>
</evidence>
<evidence type="ECO:0000256" key="8">
    <source>
        <dbReference type="ARBA" id="ARBA00022475"/>
    </source>
</evidence>
<keyword evidence="32" id="KW-1185">Reference proteome</keyword>
<comment type="catalytic activity">
    <reaction evidence="23">
        <text>Preferential cleavage: (Ac)2-L-Lys-D-Ala-|-D-Ala. Also transpeptidation of peptidyl-alanyl moieties that are N-acyl substituents of D-alanine.</text>
        <dbReference type="EC" id="3.4.16.4"/>
    </reaction>
</comment>
<keyword evidence="15" id="KW-0133">Cell shape</keyword>
<dbReference type="Gene3D" id="1.10.3810.10">
    <property type="entry name" value="Biosynthetic peptidoglycan transglycosylase-like"/>
    <property type="match status" value="1"/>
</dbReference>
<evidence type="ECO:0000256" key="17">
    <source>
        <dbReference type="ARBA" id="ARBA00022984"/>
    </source>
</evidence>
<dbReference type="SUPFAM" id="SSF56601">
    <property type="entry name" value="beta-lactamase/transpeptidase-like"/>
    <property type="match status" value="1"/>
</dbReference>
<evidence type="ECO:0000256" key="3">
    <source>
        <dbReference type="ARBA" id="ARBA00004752"/>
    </source>
</evidence>
<evidence type="ECO:0000256" key="27">
    <source>
        <dbReference type="SAM" id="MobiDB-lite"/>
    </source>
</evidence>
<dbReference type="SUPFAM" id="SSF53955">
    <property type="entry name" value="Lysozyme-like"/>
    <property type="match status" value="1"/>
</dbReference>
<evidence type="ECO:0000313" key="31">
    <source>
        <dbReference type="EMBL" id="CDZ23183.1"/>
    </source>
</evidence>
<dbReference type="PANTHER" id="PTHR32282:SF11">
    <property type="entry name" value="PENICILLIN-BINDING PROTEIN 1B"/>
    <property type="match status" value="1"/>
</dbReference>
<feature type="domain" description="Glycosyl transferase family 51" evidence="30">
    <location>
        <begin position="90"/>
        <end position="266"/>
    </location>
</feature>
<protein>
    <recommendedName>
        <fullName evidence="7">Penicillin-binding protein 1A</fullName>
        <ecNumber evidence="24">2.4.99.28</ecNumber>
        <ecNumber evidence="6">3.4.16.4</ecNumber>
    </recommendedName>
</protein>
<dbReference type="FunFam" id="1.10.3810.10:FF:000001">
    <property type="entry name" value="Penicillin-binding protein 1A"/>
    <property type="match status" value="1"/>
</dbReference>
<evidence type="ECO:0000256" key="13">
    <source>
        <dbReference type="ARBA" id="ARBA00022692"/>
    </source>
</evidence>
<gene>
    <name evidence="31" type="ORF">CCDG5_0032</name>
</gene>
<dbReference type="GO" id="GO:0009002">
    <property type="term" value="F:serine-type D-Ala-D-Ala carboxypeptidase activity"/>
    <property type="evidence" value="ECO:0007669"/>
    <property type="project" value="UniProtKB-EC"/>
</dbReference>
<evidence type="ECO:0000256" key="5">
    <source>
        <dbReference type="ARBA" id="ARBA00007739"/>
    </source>
</evidence>
<evidence type="ECO:0000256" key="1">
    <source>
        <dbReference type="ARBA" id="ARBA00002624"/>
    </source>
</evidence>
<keyword evidence="13 28" id="KW-0812">Transmembrane</keyword>
<comment type="catalytic activity">
    <reaction evidence="25">
        <text>[GlcNAc-(1-&gt;4)-Mur2Ac(oyl-L-Ala-gamma-D-Glu-L-Lys-D-Ala-D-Ala)](n)-di-trans,octa-cis-undecaprenyl diphosphate + beta-D-GlcNAc-(1-&gt;4)-Mur2Ac(oyl-L-Ala-gamma-D-Glu-L-Lys-D-Ala-D-Ala)-di-trans,octa-cis-undecaprenyl diphosphate = [GlcNAc-(1-&gt;4)-Mur2Ac(oyl-L-Ala-gamma-D-Glu-L-Lys-D-Ala-D-Ala)](n+1)-di-trans,octa-cis-undecaprenyl diphosphate + di-trans,octa-cis-undecaprenyl diphosphate + H(+)</text>
        <dbReference type="Rhea" id="RHEA:23708"/>
        <dbReference type="Rhea" id="RHEA-COMP:9602"/>
        <dbReference type="Rhea" id="RHEA-COMP:9603"/>
        <dbReference type="ChEBI" id="CHEBI:15378"/>
        <dbReference type="ChEBI" id="CHEBI:58405"/>
        <dbReference type="ChEBI" id="CHEBI:60033"/>
        <dbReference type="ChEBI" id="CHEBI:78435"/>
        <dbReference type="EC" id="2.4.99.28"/>
    </reaction>
</comment>
<evidence type="ECO:0000256" key="21">
    <source>
        <dbReference type="ARBA" id="ARBA00023268"/>
    </source>
</evidence>
<evidence type="ECO:0000259" key="29">
    <source>
        <dbReference type="Pfam" id="PF00905"/>
    </source>
</evidence>
<evidence type="ECO:0000256" key="4">
    <source>
        <dbReference type="ARBA" id="ARBA00007090"/>
    </source>
</evidence>
<dbReference type="PANTHER" id="PTHR32282">
    <property type="entry name" value="BINDING PROTEIN TRANSPEPTIDASE, PUTATIVE-RELATED"/>
    <property type="match status" value="1"/>
</dbReference>
<evidence type="ECO:0000313" key="32">
    <source>
        <dbReference type="Proteomes" id="UP000032431"/>
    </source>
</evidence>
<comment type="subcellular location">
    <subcellularLocation>
        <location evidence="2">Cell membrane</location>
        <topology evidence="2">Single-pass type II membrane protein</topology>
    </subcellularLocation>
</comment>
<evidence type="ECO:0000256" key="20">
    <source>
        <dbReference type="ARBA" id="ARBA00023251"/>
    </source>
</evidence>
<comment type="similarity">
    <text evidence="5">In the N-terminal section; belongs to the glycosyltransferase 51 family.</text>
</comment>
<dbReference type="InterPro" id="IPR012338">
    <property type="entry name" value="Beta-lactam/transpept-like"/>
</dbReference>
<dbReference type="UniPathway" id="UPA00219"/>
<evidence type="ECO:0000256" key="11">
    <source>
        <dbReference type="ARBA" id="ARBA00022676"/>
    </source>
</evidence>
<reference evidence="32" key="1">
    <citation type="submission" date="2014-07" db="EMBL/GenBank/DDBJ databases">
        <authorList>
            <person name="Wibberg D."/>
        </authorList>
    </citation>
    <scope>NUCLEOTIDE SEQUENCE [LARGE SCALE GENOMIC DNA]</scope>
    <source>
        <strain evidence="32">DG5</strain>
    </source>
</reference>
<dbReference type="EC" id="2.4.99.28" evidence="24"/>
<dbReference type="GO" id="GO:0030288">
    <property type="term" value="C:outer membrane-bounded periplasmic space"/>
    <property type="evidence" value="ECO:0007669"/>
    <property type="project" value="TreeGrafter"/>
</dbReference>
<dbReference type="KEGG" id="ccel:CCDG5_0032"/>
<dbReference type="EMBL" id="LM995447">
    <property type="protein sequence ID" value="CDZ23183.1"/>
    <property type="molecule type" value="Genomic_DNA"/>
</dbReference>
<dbReference type="GO" id="GO:0008658">
    <property type="term" value="F:penicillin binding"/>
    <property type="evidence" value="ECO:0007669"/>
    <property type="project" value="InterPro"/>
</dbReference>
<dbReference type="GO" id="GO:0006508">
    <property type="term" value="P:proteolysis"/>
    <property type="evidence" value="ECO:0007669"/>
    <property type="project" value="UniProtKB-KW"/>
</dbReference>
<keyword evidence="21" id="KW-0511">Multifunctional enzyme</keyword>
<keyword evidence="10" id="KW-0645">Protease</keyword>
<dbReference type="Proteomes" id="UP000032431">
    <property type="component" value="Chromosome I"/>
</dbReference>
<dbReference type="InterPro" id="IPR001460">
    <property type="entry name" value="PCN-bd_Tpept"/>
</dbReference>
<evidence type="ECO:0000256" key="19">
    <source>
        <dbReference type="ARBA" id="ARBA00023136"/>
    </source>
</evidence>
<dbReference type="InterPro" id="IPR036950">
    <property type="entry name" value="PBP_transglycosylase"/>
</dbReference>
<evidence type="ECO:0000256" key="26">
    <source>
        <dbReference type="ARBA" id="ARBA00060592"/>
    </source>
</evidence>
<feature type="domain" description="Penicillin-binding protein transpeptidase" evidence="29">
    <location>
        <begin position="373"/>
        <end position="631"/>
    </location>
</feature>
<keyword evidence="16" id="KW-0735">Signal-anchor</keyword>
<evidence type="ECO:0000259" key="30">
    <source>
        <dbReference type="Pfam" id="PF00912"/>
    </source>
</evidence>
<evidence type="ECO:0000256" key="24">
    <source>
        <dbReference type="ARBA" id="ARBA00044770"/>
    </source>
</evidence>
<keyword evidence="20" id="KW-0046">Antibiotic resistance</keyword>
<dbReference type="Pfam" id="PF00912">
    <property type="entry name" value="Transgly"/>
    <property type="match status" value="1"/>
</dbReference>
<keyword evidence="11 31" id="KW-0328">Glycosyltransferase</keyword>
<dbReference type="GO" id="GO:0008360">
    <property type="term" value="P:regulation of cell shape"/>
    <property type="evidence" value="ECO:0007669"/>
    <property type="project" value="UniProtKB-KW"/>
</dbReference>
<dbReference type="GO" id="GO:0005886">
    <property type="term" value="C:plasma membrane"/>
    <property type="evidence" value="ECO:0007669"/>
    <property type="project" value="UniProtKB-SubCell"/>
</dbReference>
<dbReference type="EC" id="3.4.16.4" evidence="6"/>
<dbReference type="GO" id="GO:0009252">
    <property type="term" value="P:peptidoglycan biosynthetic process"/>
    <property type="evidence" value="ECO:0007669"/>
    <property type="project" value="UniProtKB-UniPathway"/>
</dbReference>
<proteinExistence type="inferred from homology"/>
<evidence type="ECO:0000256" key="10">
    <source>
        <dbReference type="ARBA" id="ARBA00022670"/>
    </source>
</evidence>